<feature type="transmembrane region" description="Helical" evidence="1">
    <location>
        <begin position="37"/>
        <end position="55"/>
    </location>
</feature>
<dbReference type="InterPro" id="IPR025164">
    <property type="entry name" value="Toastrack_DUF4097"/>
</dbReference>
<accession>A0ABS4H2G1</accession>
<sequence length="364" mass="38515">MKPRKIGIWTTAIGLIAVGVIIILHISSIVSIDALKYLWPLLLILFGIEVVAAQFRSSEQKVRFSGWGAVLLIVLLLFSIAQSAVPGLSGSLFSPKYMSAVNGTVDIDNSIKHVEVQIPEGKITVTGTDSSTLNYDGKMKSAAKSQSEADQFVQSKWKVQKSGDTLQIIYDQSELINIFSLSFLDQSKQPYLNIQLPNRLMTDVNTSNGSVTASLLNADITMTTSNGSVKADHIKGNVTAKSSNGSITVGQIEGSADVNTSNGSVTLDDITGTVTARSSNGAIRGDSPVLSSWSCRTSNGSINLTIPADTNGTFTADTSNGSIKGDVQWNKNDDNDHGTAVLGNGANKVTLNTSNGSINVNFAP</sequence>
<proteinExistence type="predicted"/>
<feature type="transmembrane region" description="Helical" evidence="1">
    <location>
        <begin position="12"/>
        <end position="31"/>
    </location>
</feature>
<dbReference type="Pfam" id="PF13349">
    <property type="entry name" value="DUF4097"/>
    <property type="match status" value="1"/>
</dbReference>
<evidence type="ECO:0000256" key="1">
    <source>
        <dbReference type="SAM" id="Phobius"/>
    </source>
</evidence>
<comment type="caution">
    <text evidence="3">The sequence shown here is derived from an EMBL/GenBank/DDBJ whole genome shotgun (WGS) entry which is preliminary data.</text>
</comment>
<protein>
    <recommendedName>
        <fullName evidence="2">DUF4097 domain-containing protein</fullName>
    </recommendedName>
</protein>
<evidence type="ECO:0000313" key="3">
    <source>
        <dbReference type="EMBL" id="MBP1936722.1"/>
    </source>
</evidence>
<evidence type="ECO:0000313" key="4">
    <source>
        <dbReference type="Proteomes" id="UP001519273"/>
    </source>
</evidence>
<keyword evidence="4" id="KW-1185">Reference proteome</keyword>
<keyword evidence="1" id="KW-0472">Membrane</keyword>
<keyword evidence="1" id="KW-0812">Transmembrane</keyword>
<dbReference type="EMBL" id="JAGGKP010000002">
    <property type="protein sequence ID" value="MBP1936722.1"/>
    <property type="molecule type" value="Genomic_DNA"/>
</dbReference>
<reference evidence="3 4" key="1">
    <citation type="submission" date="2021-03" db="EMBL/GenBank/DDBJ databases">
        <title>Genomic Encyclopedia of Type Strains, Phase IV (KMG-IV): sequencing the most valuable type-strain genomes for metagenomic binning, comparative biology and taxonomic classification.</title>
        <authorList>
            <person name="Goeker M."/>
        </authorList>
    </citation>
    <scope>NUCLEOTIDE SEQUENCE [LARGE SCALE GENOMIC DNA]</scope>
    <source>
        <strain evidence="3 4">DSM 23491</strain>
    </source>
</reference>
<evidence type="ECO:0000259" key="2">
    <source>
        <dbReference type="Pfam" id="PF13349"/>
    </source>
</evidence>
<keyword evidence="1" id="KW-1133">Transmembrane helix</keyword>
<feature type="domain" description="DUF4097" evidence="2">
    <location>
        <begin position="123"/>
        <end position="360"/>
    </location>
</feature>
<feature type="transmembrane region" description="Helical" evidence="1">
    <location>
        <begin position="67"/>
        <end position="85"/>
    </location>
</feature>
<gene>
    <name evidence="3" type="ORF">J2Z20_001603</name>
</gene>
<dbReference type="Proteomes" id="UP001519273">
    <property type="component" value="Unassembled WGS sequence"/>
</dbReference>
<name>A0ABS4H2G1_9BACL</name>
<dbReference type="RefSeq" id="WP_209847808.1">
    <property type="nucleotide sequence ID" value="NZ_CBCRVE010000003.1"/>
</dbReference>
<organism evidence="3 4">
    <name type="scientific">Paenibacillus sediminis</name>
    <dbReference type="NCBI Taxonomy" id="664909"/>
    <lineage>
        <taxon>Bacteria</taxon>
        <taxon>Bacillati</taxon>
        <taxon>Bacillota</taxon>
        <taxon>Bacilli</taxon>
        <taxon>Bacillales</taxon>
        <taxon>Paenibacillaceae</taxon>
        <taxon>Paenibacillus</taxon>
    </lineage>
</organism>